<organism evidence="1 2">
    <name type="scientific">Streblomastix strix</name>
    <dbReference type="NCBI Taxonomy" id="222440"/>
    <lineage>
        <taxon>Eukaryota</taxon>
        <taxon>Metamonada</taxon>
        <taxon>Preaxostyla</taxon>
        <taxon>Oxymonadida</taxon>
        <taxon>Streblomastigidae</taxon>
        <taxon>Streblomastix</taxon>
    </lineage>
</organism>
<comment type="caution">
    <text evidence="1">The sequence shown here is derived from an EMBL/GenBank/DDBJ whole genome shotgun (WGS) entry which is preliminary data.</text>
</comment>
<sequence>MLSGVFNVGLNVMWLKRQTRKFLEICWGIPAQVHDSSSYSQPSSLLRTKLALEYQHAIFQSIRMKKIYSVGVENA</sequence>
<evidence type="ECO:0000313" key="1">
    <source>
        <dbReference type="EMBL" id="KAA6397696.1"/>
    </source>
</evidence>
<name>A0A5J4WT54_9EUKA</name>
<dbReference type="EMBL" id="SNRW01001120">
    <property type="protein sequence ID" value="KAA6397696.1"/>
    <property type="molecule type" value="Genomic_DNA"/>
</dbReference>
<reference evidence="1 2" key="1">
    <citation type="submission" date="2019-03" db="EMBL/GenBank/DDBJ databases">
        <title>Single cell metagenomics reveals metabolic interactions within the superorganism composed of flagellate Streblomastix strix and complex community of Bacteroidetes bacteria on its surface.</title>
        <authorList>
            <person name="Treitli S.C."/>
            <person name="Kolisko M."/>
            <person name="Husnik F."/>
            <person name="Keeling P."/>
            <person name="Hampl V."/>
        </authorList>
    </citation>
    <scope>NUCLEOTIDE SEQUENCE [LARGE SCALE GENOMIC DNA]</scope>
    <source>
        <strain evidence="1">ST1C</strain>
    </source>
</reference>
<dbReference type="AlphaFoldDB" id="A0A5J4WT54"/>
<proteinExistence type="predicted"/>
<gene>
    <name evidence="1" type="ORF">EZS28_006777</name>
</gene>
<dbReference type="Proteomes" id="UP000324800">
    <property type="component" value="Unassembled WGS sequence"/>
</dbReference>
<evidence type="ECO:0000313" key="2">
    <source>
        <dbReference type="Proteomes" id="UP000324800"/>
    </source>
</evidence>
<protein>
    <submittedName>
        <fullName evidence="1">Uncharacterized protein</fullName>
    </submittedName>
</protein>
<accession>A0A5J4WT54</accession>